<dbReference type="EMBL" id="JBHSMJ010000032">
    <property type="protein sequence ID" value="MFC5451330.1"/>
    <property type="molecule type" value="Genomic_DNA"/>
</dbReference>
<feature type="chain" id="PRO_5046242351" description="YtkA-like domain-containing protein" evidence="1">
    <location>
        <begin position="22"/>
        <end position="267"/>
    </location>
</feature>
<dbReference type="RefSeq" id="WP_270880224.1">
    <property type="nucleotide sequence ID" value="NZ_JAQFVF010000030.1"/>
</dbReference>
<protein>
    <recommendedName>
        <fullName evidence="4">YtkA-like domain-containing protein</fullName>
    </recommendedName>
</protein>
<sequence length="267" mass="29097">MKKVGLMLLAAVLLLSACGKAVQSPGHEGHQGGASEHAVDDTQAVFQTADGVKAKQDTQLNIQINGKDGKPIDQFDLNHEKKMHLIAVSKDLSYFRHLHPEYKGNGQFTITTQFPAGGEYRLFADYMPSGKAQTVKSYTLKVQGDVPQAAVLQPETAWTKTVGGSVVTLSFDHLMAGMDVNLNYMFKDAQTGSPIKDLQPYLGAVGHVVILDEAAEQYLHVHPTDEKSTGPEAVFKTTFPKSGKYKIWGEFQRGGKVITVPFVVKVP</sequence>
<accession>A0ABW0KD71</accession>
<keyword evidence="3" id="KW-1185">Reference proteome</keyword>
<evidence type="ECO:0000256" key="1">
    <source>
        <dbReference type="SAM" id="SignalP"/>
    </source>
</evidence>
<reference evidence="3" key="1">
    <citation type="journal article" date="2019" name="Int. J. Syst. Evol. Microbiol.">
        <title>The Global Catalogue of Microorganisms (GCM) 10K type strain sequencing project: providing services to taxonomists for standard genome sequencing and annotation.</title>
        <authorList>
            <consortium name="The Broad Institute Genomics Platform"/>
            <consortium name="The Broad Institute Genome Sequencing Center for Infectious Disease"/>
            <person name="Wu L."/>
            <person name="Ma J."/>
        </authorList>
    </citation>
    <scope>NUCLEOTIDE SEQUENCE [LARGE SCALE GENOMIC DNA]</scope>
    <source>
        <strain evidence="3">KACC 11904</strain>
    </source>
</reference>
<dbReference type="PROSITE" id="PS51257">
    <property type="entry name" value="PROKAR_LIPOPROTEIN"/>
    <property type="match status" value="1"/>
</dbReference>
<evidence type="ECO:0008006" key="4">
    <source>
        <dbReference type="Google" id="ProtNLM"/>
    </source>
</evidence>
<proteinExistence type="predicted"/>
<evidence type="ECO:0000313" key="2">
    <source>
        <dbReference type="EMBL" id="MFC5451330.1"/>
    </source>
</evidence>
<dbReference type="Proteomes" id="UP001596044">
    <property type="component" value="Unassembled WGS sequence"/>
</dbReference>
<keyword evidence="1" id="KW-0732">Signal</keyword>
<feature type="signal peptide" evidence="1">
    <location>
        <begin position="1"/>
        <end position="21"/>
    </location>
</feature>
<evidence type="ECO:0000313" key="3">
    <source>
        <dbReference type="Proteomes" id="UP001596044"/>
    </source>
</evidence>
<gene>
    <name evidence="2" type="ORF">ACFPOG_24135</name>
</gene>
<name>A0ABW0KD71_9BACL</name>
<organism evidence="2 3">
    <name type="scientific">Paenibacillus aestuarii</name>
    <dbReference type="NCBI Taxonomy" id="516965"/>
    <lineage>
        <taxon>Bacteria</taxon>
        <taxon>Bacillati</taxon>
        <taxon>Bacillota</taxon>
        <taxon>Bacilli</taxon>
        <taxon>Bacillales</taxon>
        <taxon>Paenibacillaceae</taxon>
        <taxon>Paenibacillus</taxon>
    </lineage>
</organism>
<comment type="caution">
    <text evidence="2">The sequence shown here is derived from an EMBL/GenBank/DDBJ whole genome shotgun (WGS) entry which is preliminary data.</text>
</comment>